<sequence>MFVKYSLISLFSRSCFSHSLPSIFLAFVSTGKLLVPPTIIFMTCNVVCVKLSMTDLFFSS</sequence>
<reference evidence="1" key="1">
    <citation type="submission" date="2014-09" db="EMBL/GenBank/DDBJ databases">
        <authorList>
            <person name="Magalhaes I.L.F."/>
            <person name="Oliveira U."/>
            <person name="Santos F.R."/>
            <person name="Vidigal T.H.D.A."/>
            <person name="Brescovit A.D."/>
            <person name="Santos A.J."/>
        </authorList>
    </citation>
    <scope>NUCLEOTIDE SEQUENCE</scope>
    <source>
        <tissue evidence="1">Shoot tissue taken approximately 20 cm above the soil surface</tissue>
    </source>
</reference>
<accession>A0A0A8ZKQ0</accession>
<protein>
    <submittedName>
        <fullName evidence="1">Uncharacterized protein</fullName>
    </submittedName>
</protein>
<evidence type="ECO:0000313" key="1">
    <source>
        <dbReference type="EMBL" id="JAD35427.1"/>
    </source>
</evidence>
<reference evidence="1" key="2">
    <citation type="journal article" date="2015" name="Data Brief">
        <title>Shoot transcriptome of the giant reed, Arundo donax.</title>
        <authorList>
            <person name="Barrero R.A."/>
            <person name="Guerrero F.D."/>
            <person name="Moolhuijzen P."/>
            <person name="Goolsby J.A."/>
            <person name="Tidwell J."/>
            <person name="Bellgard S.E."/>
            <person name="Bellgard M.I."/>
        </authorList>
    </citation>
    <scope>NUCLEOTIDE SEQUENCE</scope>
    <source>
        <tissue evidence="1">Shoot tissue taken approximately 20 cm above the soil surface</tissue>
    </source>
</reference>
<organism evidence="1">
    <name type="scientific">Arundo donax</name>
    <name type="common">Giant reed</name>
    <name type="synonym">Donax arundinaceus</name>
    <dbReference type="NCBI Taxonomy" id="35708"/>
    <lineage>
        <taxon>Eukaryota</taxon>
        <taxon>Viridiplantae</taxon>
        <taxon>Streptophyta</taxon>
        <taxon>Embryophyta</taxon>
        <taxon>Tracheophyta</taxon>
        <taxon>Spermatophyta</taxon>
        <taxon>Magnoliopsida</taxon>
        <taxon>Liliopsida</taxon>
        <taxon>Poales</taxon>
        <taxon>Poaceae</taxon>
        <taxon>PACMAD clade</taxon>
        <taxon>Arundinoideae</taxon>
        <taxon>Arundineae</taxon>
        <taxon>Arundo</taxon>
    </lineage>
</organism>
<dbReference type="EMBL" id="GBRH01262468">
    <property type="protein sequence ID" value="JAD35427.1"/>
    <property type="molecule type" value="Transcribed_RNA"/>
</dbReference>
<name>A0A0A8ZKQ0_ARUDO</name>
<proteinExistence type="predicted"/>
<dbReference type="AlphaFoldDB" id="A0A0A8ZKQ0"/>